<dbReference type="GO" id="GO:0005886">
    <property type="term" value="C:plasma membrane"/>
    <property type="evidence" value="ECO:0007669"/>
    <property type="project" value="TreeGrafter"/>
</dbReference>
<dbReference type="Pfam" id="PF07686">
    <property type="entry name" value="V-set"/>
    <property type="match status" value="1"/>
</dbReference>
<organism evidence="5 6">
    <name type="scientific">Gadus morhua</name>
    <name type="common">Atlantic cod</name>
    <dbReference type="NCBI Taxonomy" id="8049"/>
    <lineage>
        <taxon>Eukaryota</taxon>
        <taxon>Metazoa</taxon>
        <taxon>Chordata</taxon>
        <taxon>Craniata</taxon>
        <taxon>Vertebrata</taxon>
        <taxon>Euteleostomi</taxon>
        <taxon>Actinopterygii</taxon>
        <taxon>Neopterygii</taxon>
        <taxon>Teleostei</taxon>
        <taxon>Neoteleostei</taxon>
        <taxon>Acanthomorphata</taxon>
        <taxon>Zeiogadaria</taxon>
        <taxon>Gadariae</taxon>
        <taxon>Gadiformes</taxon>
        <taxon>Gadoidei</taxon>
        <taxon>Gadidae</taxon>
        <taxon>Gadus</taxon>
    </lineage>
</organism>
<evidence type="ECO:0000313" key="5">
    <source>
        <dbReference type="Ensembl" id="ENSGMOP00000011419.2"/>
    </source>
</evidence>
<dbReference type="Ensembl" id="ENSGMOT00000011729.2">
    <property type="protein sequence ID" value="ENSGMOP00000011419.2"/>
    <property type="gene ID" value="ENSGMOG00000010664.2"/>
</dbReference>
<dbReference type="InterPro" id="IPR050671">
    <property type="entry name" value="CD300_family_receptors"/>
</dbReference>
<dbReference type="Gene3D" id="2.60.40.10">
    <property type="entry name" value="Immunoglobulins"/>
    <property type="match status" value="1"/>
</dbReference>
<dbReference type="AlphaFoldDB" id="A0A8C4ZBM9"/>
<dbReference type="InterPro" id="IPR013106">
    <property type="entry name" value="Ig_V-set"/>
</dbReference>
<keyword evidence="2" id="KW-0812">Transmembrane</keyword>
<dbReference type="SUPFAM" id="SSF48726">
    <property type="entry name" value="Immunoglobulin"/>
    <property type="match status" value="1"/>
</dbReference>
<keyword evidence="3" id="KW-0472">Membrane</keyword>
<evidence type="ECO:0000256" key="1">
    <source>
        <dbReference type="ARBA" id="ARBA00004370"/>
    </source>
</evidence>
<comment type="subcellular location">
    <subcellularLocation>
        <location evidence="1">Membrane</location>
    </subcellularLocation>
</comment>
<protein>
    <recommendedName>
        <fullName evidence="4">Immunoglobulin V-set domain-containing protein</fullName>
    </recommendedName>
</protein>
<sequence length="169" mass="19443">ATYRGSKSLLGCYNGEHVWFLIGCCMTWTEDLTVKGSVGGTVRIKCTHTNARSNAKYFCKETCRDKDVLITSETRRSDRPKYSIEDKGNAFFTTIRNLQLKDTGNYRCGIDRFGFDTYVRVHLKVNDGERIPFLCFTSISFFFLTPQHTSSLRGLVYYQTLKGHFPHLH</sequence>
<reference evidence="5" key="2">
    <citation type="submission" date="2025-09" db="UniProtKB">
        <authorList>
            <consortium name="Ensembl"/>
        </authorList>
    </citation>
    <scope>IDENTIFICATION</scope>
</reference>
<proteinExistence type="predicted"/>
<dbReference type="GO" id="GO:0004888">
    <property type="term" value="F:transmembrane signaling receptor activity"/>
    <property type="evidence" value="ECO:0007669"/>
    <property type="project" value="TreeGrafter"/>
</dbReference>
<evidence type="ECO:0000256" key="3">
    <source>
        <dbReference type="ARBA" id="ARBA00023136"/>
    </source>
</evidence>
<accession>A0A8C4ZBM9</accession>
<feature type="domain" description="Immunoglobulin V-set" evidence="4">
    <location>
        <begin position="31"/>
        <end position="117"/>
    </location>
</feature>
<evidence type="ECO:0000313" key="6">
    <source>
        <dbReference type="Proteomes" id="UP000694546"/>
    </source>
</evidence>
<keyword evidence="6" id="KW-1185">Reference proteome</keyword>
<name>A0A8C4ZBM9_GADMO</name>
<evidence type="ECO:0000256" key="2">
    <source>
        <dbReference type="ARBA" id="ARBA00022692"/>
    </source>
</evidence>
<dbReference type="PANTHER" id="PTHR11860">
    <property type="entry name" value="POLYMERIC-IMMUNOGLOBULIN RECEPTOR"/>
    <property type="match status" value="1"/>
</dbReference>
<dbReference type="InterPro" id="IPR013783">
    <property type="entry name" value="Ig-like_fold"/>
</dbReference>
<reference evidence="5" key="1">
    <citation type="submission" date="2025-08" db="UniProtKB">
        <authorList>
            <consortium name="Ensembl"/>
        </authorList>
    </citation>
    <scope>IDENTIFICATION</scope>
</reference>
<dbReference type="Proteomes" id="UP000694546">
    <property type="component" value="Chromosome 3"/>
</dbReference>
<dbReference type="GeneTree" id="ENSGT00910000145048"/>
<dbReference type="InterPro" id="IPR036179">
    <property type="entry name" value="Ig-like_dom_sf"/>
</dbReference>
<dbReference type="PANTHER" id="PTHR11860:SF118">
    <property type="entry name" value="CMRF35-LIKE MOLECULE 3-RELATED"/>
    <property type="match status" value="1"/>
</dbReference>
<evidence type="ECO:0000259" key="4">
    <source>
        <dbReference type="Pfam" id="PF07686"/>
    </source>
</evidence>